<protein>
    <submittedName>
        <fullName evidence="5">Methyl-accepting chemotaxis protein</fullName>
    </submittedName>
</protein>
<dbReference type="Gene3D" id="3.30.450.20">
    <property type="entry name" value="PAS domain"/>
    <property type="match status" value="1"/>
</dbReference>
<dbReference type="Proteomes" id="UP000255335">
    <property type="component" value="Unassembled WGS sequence"/>
</dbReference>
<dbReference type="InterPro" id="IPR004089">
    <property type="entry name" value="MCPsignal_dom"/>
</dbReference>
<sequence>MLSYIRNLSIGNKISGLLTLILLVGNVGVAVLVSSNIEDSMVKEAKKFLYASAFNDARAVEARFSVAGAGLEAVAKAAGANLRRNASAMSSVALGKLLEYVVDYDPTMVATYIKIDHPAYDERTRAGFVLVDDDPDEHDSGVRIASLNDIKTKDGKNLVDGFANVPAIKTGTEEIMLSNPTTIVYEKQEIKAISIAFPVYNEGQRVGVVGAIINMSELSDEILAKNTNPFEHSVRLLIGDDGLLTMYYEEDKIGAKLLDINNTEGVKKAVELQATHKLGSDIVETTSRAGYKGIAAIYNFEIWDGVYWTMFNFAPYDELLTELRFVEKSIIIVLLVVMVLVNLVVIGYVKFYIQRDIEKIYEGLKGFFRFLKRETNDVERIDINKTDELGRMAKRINDAVEDIKEHTRIDNIAIEQAIESVHKVEMGDLSVRLNAKPNNPQLIKLQEILNELLDVLQRRVGTDMNLIHDIFEQYKTLDFTNSIPDARGNVEITANVLGQEIAQMLRVSSGFAQTLAQRASELEEAVSHLTQGSTSQASSLEQTASAIEEITSSMQSMRERTAEVVSQGDDIKNVIGIIRDIADQINLLALNAAIEAARAGEHGRGFAVVADEVRKLAERTQKSLGEIEANTNLLVQSINEMADSINEQTLGITQINEAVISLEGVTHKNVEVAQHAEGISKAVDDIAGQILEDVKKKKF</sequence>
<keyword evidence="1 2" id="KW-0807">Transducer</keyword>
<reference evidence="5 6" key="1">
    <citation type="submission" date="2018-06" db="EMBL/GenBank/DDBJ databases">
        <authorList>
            <consortium name="Pathogen Informatics"/>
            <person name="Doyle S."/>
        </authorList>
    </citation>
    <scope>NUCLEOTIDE SEQUENCE [LARGE SCALE GENOMIC DNA]</scope>
    <source>
        <strain evidence="5 6">NCTC12221</strain>
    </source>
</reference>
<evidence type="ECO:0000313" key="6">
    <source>
        <dbReference type="Proteomes" id="UP000255335"/>
    </source>
</evidence>
<keyword evidence="3" id="KW-0812">Transmembrane</keyword>
<dbReference type="PANTHER" id="PTHR32089">
    <property type="entry name" value="METHYL-ACCEPTING CHEMOTAXIS PROTEIN MCPB"/>
    <property type="match status" value="1"/>
</dbReference>
<dbReference type="Gene3D" id="1.10.287.950">
    <property type="entry name" value="Methyl-accepting chemotaxis protein"/>
    <property type="match status" value="1"/>
</dbReference>
<keyword evidence="3" id="KW-0472">Membrane</keyword>
<dbReference type="GO" id="GO:0007165">
    <property type="term" value="P:signal transduction"/>
    <property type="evidence" value="ECO:0007669"/>
    <property type="project" value="UniProtKB-KW"/>
</dbReference>
<dbReference type="GO" id="GO:0016020">
    <property type="term" value="C:membrane"/>
    <property type="evidence" value="ECO:0007669"/>
    <property type="project" value="InterPro"/>
</dbReference>
<feature type="domain" description="Methyl-accepting transducer" evidence="4">
    <location>
        <begin position="499"/>
        <end position="699"/>
    </location>
</feature>
<gene>
    <name evidence="5" type="primary">mcp1_1</name>
    <name evidence="5" type="ORF">NCTC12221_01366</name>
</gene>
<dbReference type="RefSeq" id="WP_115026485.1">
    <property type="nucleotide sequence ID" value="NZ_UGHZ01000001.1"/>
</dbReference>
<dbReference type="AlphaFoldDB" id="A0A377JQA1"/>
<keyword evidence="3" id="KW-1133">Transmembrane helix</keyword>
<proteinExistence type="predicted"/>
<organism evidence="5 6">
    <name type="scientific">Helicobacter cinaedi</name>
    <dbReference type="NCBI Taxonomy" id="213"/>
    <lineage>
        <taxon>Bacteria</taxon>
        <taxon>Pseudomonadati</taxon>
        <taxon>Campylobacterota</taxon>
        <taxon>Epsilonproteobacteria</taxon>
        <taxon>Campylobacterales</taxon>
        <taxon>Helicobacteraceae</taxon>
        <taxon>Helicobacter</taxon>
    </lineage>
</organism>
<evidence type="ECO:0000313" key="5">
    <source>
        <dbReference type="EMBL" id="STP09908.1"/>
    </source>
</evidence>
<name>A0A377JQA1_9HELI</name>
<feature type="transmembrane region" description="Helical" evidence="3">
    <location>
        <begin position="330"/>
        <end position="349"/>
    </location>
</feature>
<accession>A0A377JQA1</accession>
<evidence type="ECO:0000256" key="3">
    <source>
        <dbReference type="SAM" id="Phobius"/>
    </source>
</evidence>
<dbReference type="PROSITE" id="PS50111">
    <property type="entry name" value="CHEMOTAXIS_TRANSDUC_2"/>
    <property type="match status" value="1"/>
</dbReference>
<dbReference type="Pfam" id="PF00015">
    <property type="entry name" value="MCPsignal"/>
    <property type="match status" value="1"/>
</dbReference>
<dbReference type="SMART" id="SM00283">
    <property type="entry name" value="MA"/>
    <property type="match status" value="1"/>
</dbReference>
<dbReference type="SUPFAM" id="SSF58104">
    <property type="entry name" value="Methyl-accepting chemotaxis protein (MCP) signaling domain"/>
    <property type="match status" value="1"/>
</dbReference>
<evidence type="ECO:0000259" key="4">
    <source>
        <dbReference type="PROSITE" id="PS50111"/>
    </source>
</evidence>
<dbReference type="EMBL" id="UGHZ01000001">
    <property type="protein sequence ID" value="STP09908.1"/>
    <property type="molecule type" value="Genomic_DNA"/>
</dbReference>
<evidence type="ECO:0000256" key="1">
    <source>
        <dbReference type="ARBA" id="ARBA00023224"/>
    </source>
</evidence>
<dbReference type="PANTHER" id="PTHR32089:SF112">
    <property type="entry name" value="LYSOZYME-LIKE PROTEIN-RELATED"/>
    <property type="match status" value="1"/>
</dbReference>
<evidence type="ECO:0000256" key="2">
    <source>
        <dbReference type="PROSITE-ProRule" id="PRU00284"/>
    </source>
</evidence>